<dbReference type="EMBL" id="FMYL01000002">
    <property type="protein sequence ID" value="SDB84997.1"/>
    <property type="molecule type" value="Genomic_DNA"/>
</dbReference>
<dbReference type="STRING" id="1219383.SAMN05421733_102153"/>
<dbReference type="RefSeq" id="WP_092746845.1">
    <property type="nucleotide sequence ID" value="NZ_FMYL01000002.1"/>
</dbReference>
<organism evidence="2 3">
    <name type="scientific">Acinetobacter boissieri</name>
    <dbReference type="NCBI Taxonomy" id="1219383"/>
    <lineage>
        <taxon>Bacteria</taxon>
        <taxon>Pseudomonadati</taxon>
        <taxon>Pseudomonadota</taxon>
        <taxon>Gammaproteobacteria</taxon>
        <taxon>Moraxellales</taxon>
        <taxon>Moraxellaceae</taxon>
        <taxon>Acinetobacter</taxon>
    </lineage>
</organism>
<evidence type="ECO:0000256" key="1">
    <source>
        <dbReference type="SAM" id="Phobius"/>
    </source>
</evidence>
<protein>
    <submittedName>
        <fullName evidence="2">Uncharacterized protein</fullName>
    </submittedName>
</protein>
<keyword evidence="3" id="KW-1185">Reference proteome</keyword>
<keyword evidence="1" id="KW-0812">Transmembrane</keyword>
<keyword evidence="1" id="KW-1133">Transmembrane helix</keyword>
<feature type="transmembrane region" description="Helical" evidence="1">
    <location>
        <begin position="48"/>
        <end position="67"/>
    </location>
</feature>
<reference evidence="3" key="1">
    <citation type="submission" date="2016-09" db="EMBL/GenBank/DDBJ databases">
        <authorList>
            <person name="Varghese N."/>
            <person name="Submissions S."/>
        </authorList>
    </citation>
    <scope>NUCLEOTIDE SEQUENCE [LARGE SCALE GENOMIC DNA]</scope>
    <source>
        <strain evidence="3">ANC 4422</strain>
    </source>
</reference>
<accession>A0A1G6GSM6</accession>
<dbReference type="OrthoDB" id="6707299at2"/>
<dbReference type="AlphaFoldDB" id="A0A1G6GSM6"/>
<proteinExistence type="predicted"/>
<keyword evidence="1" id="KW-0472">Membrane</keyword>
<name>A0A1G6GSM6_9GAMM</name>
<evidence type="ECO:0000313" key="2">
    <source>
        <dbReference type="EMBL" id="SDB84997.1"/>
    </source>
</evidence>
<evidence type="ECO:0000313" key="3">
    <source>
        <dbReference type="Proteomes" id="UP000242501"/>
    </source>
</evidence>
<sequence>MNKNPFEQKITKTLDTLAKQHPQSPQVISNVLKDIRDQKQRQRNGWKITSLAFAAVLASIIIAPNIFHIMSKDESTQTAMATTEKLSPQMVEDLEMVMVFGENNLRHGS</sequence>
<dbReference type="Proteomes" id="UP000242501">
    <property type="component" value="Unassembled WGS sequence"/>
</dbReference>
<gene>
    <name evidence="2" type="ORF">SAMN05421733_102153</name>
</gene>